<dbReference type="SUPFAM" id="SSF63965">
    <property type="entry name" value="Precorrin-8X methylmutase CbiC/CobH"/>
    <property type="match status" value="1"/>
</dbReference>
<dbReference type="SUPFAM" id="SSF52540">
    <property type="entry name" value="P-loop containing nucleoside triphosphate hydrolases"/>
    <property type="match status" value="1"/>
</dbReference>
<keyword evidence="4 9" id="KW-0547">Nucleotide-binding</keyword>
<gene>
    <name evidence="9" type="primary">cbiA</name>
    <name evidence="13" type="ORF">H8718_00325</name>
</gene>
<dbReference type="SUPFAM" id="SSF52317">
    <property type="entry name" value="Class I glutamine amidotransferase-like"/>
    <property type="match status" value="1"/>
</dbReference>
<evidence type="ECO:0000313" key="14">
    <source>
        <dbReference type="Proteomes" id="UP000655830"/>
    </source>
</evidence>
<dbReference type="Pfam" id="PF07685">
    <property type="entry name" value="GATase_3"/>
    <property type="match status" value="1"/>
</dbReference>
<evidence type="ECO:0000259" key="12">
    <source>
        <dbReference type="Pfam" id="PF07685"/>
    </source>
</evidence>
<evidence type="ECO:0000256" key="7">
    <source>
        <dbReference type="ARBA" id="ARBA00022962"/>
    </source>
</evidence>
<dbReference type="PROSITE" id="PS51274">
    <property type="entry name" value="GATASE_COBBQ"/>
    <property type="match status" value="1"/>
</dbReference>
<proteinExistence type="inferred from homology"/>
<reference evidence="13" key="1">
    <citation type="submission" date="2020-08" db="EMBL/GenBank/DDBJ databases">
        <title>Genome public.</title>
        <authorList>
            <person name="Liu C."/>
            <person name="Sun Q."/>
        </authorList>
    </citation>
    <scope>NUCLEOTIDE SEQUENCE</scope>
    <source>
        <strain evidence="13">NSJ-12</strain>
    </source>
</reference>
<accession>A0A926I7V4</accession>
<dbReference type="Pfam" id="PF01656">
    <property type="entry name" value="CbiA"/>
    <property type="match status" value="1"/>
</dbReference>
<evidence type="ECO:0000256" key="8">
    <source>
        <dbReference type="ARBA" id="ARBA00023235"/>
    </source>
</evidence>
<dbReference type="Pfam" id="PF02570">
    <property type="entry name" value="CbiC"/>
    <property type="match status" value="1"/>
</dbReference>
<dbReference type="EC" id="6.3.5.11" evidence="9"/>
<keyword evidence="5 9" id="KW-0067">ATP-binding</keyword>
<dbReference type="InterPro" id="IPR004484">
    <property type="entry name" value="CbiA/CobB_synth"/>
</dbReference>
<dbReference type="InterPro" id="IPR027417">
    <property type="entry name" value="P-loop_NTPase"/>
</dbReference>
<dbReference type="InterPro" id="IPR011698">
    <property type="entry name" value="GATase_3"/>
</dbReference>
<comment type="domain">
    <text evidence="9">Comprises of two domains. The C-terminal domain contains the binding site for glutamine and catalyzes the hydrolysis of this substrate to glutamate and ammonia. The N-terminal domain is anticipated to bind ATP and cobyrinate and catalyzes the ultimate synthesis of the diamide product. The ammonia produced via the glutaminase domain is probably translocated to the adjacent domain via a molecular tunnel, where it reacts with an activated intermediate.</text>
</comment>
<evidence type="ECO:0000256" key="9">
    <source>
        <dbReference type="HAMAP-Rule" id="MF_00027"/>
    </source>
</evidence>
<protein>
    <recommendedName>
        <fullName evidence="9">Cobyrinate a,c-diamide synthase</fullName>
        <ecNumber evidence="9">6.3.5.11</ecNumber>
    </recommendedName>
    <alternativeName>
        <fullName evidence="9">Cobyrinic acid a,c-diamide synthetase</fullName>
    </alternativeName>
</protein>
<feature type="domain" description="CobB/CobQ-like glutamine amidotransferase" evidence="12">
    <location>
        <begin position="250"/>
        <end position="439"/>
    </location>
</feature>
<keyword evidence="8" id="KW-0413">Isomerase</keyword>
<dbReference type="InterPro" id="IPR002586">
    <property type="entry name" value="CobQ/CobB/MinD/ParA_Nub-bd_dom"/>
</dbReference>
<feature type="domain" description="CobQ/CobB/MinD/ParA nucleotide binding" evidence="10">
    <location>
        <begin position="7"/>
        <end position="189"/>
    </location>
</feature>
<keyword evidence="14" id="KW-1185">Reference proteome</keyword>
<dbReference type="InterPro" id="IPR036588">
    <property type="entry name" value="CobH/CbiC_sf"/>
</dbReference>
<dbReference type="NCBIfam" id="NF002204">
    <property type="entry name" value="PRK01077.1"/>
    <property type="match status" value="1"/>
</dbReference>
<dbReference type="Gene3D" id="3.40.50.10230">
    <property type="entry name" value="Cobalamin biosynthesis CobH/CbiC, precorrin-8X methylmutase"/>
    <property type="match status" value="1"/>
</dbReference>
<dbReference type="Proteomes" id="UP000655830">
    <property type="component" value="Unassembled WGS sequence"/>
</dbReference>
<name>A0A926I7V4_9FIRM</name>
<dbReference type="PANTHER" id="PTHR43873:SF1">
    <property type="entry name" value="COBYRINATE A,C-DIAMIDE SYNTHASE"/>
    <property type="match status" value="1"/>
</dbReference>
<comment type="caution">
    <text evidence="13">The sequence shown here is derived from an EMBL/GenBank/DDBJ whole genome shotgun (WGS) entry which is preliminary data.</text>
</comment>
<dbReference type="GO" id="GO:0016993">
    <property type="term" value="F:precorrin-8X methylmutase activity"/>
    <property type="evidence" value="ECO:0007669"/>
    <property type="project" value="InterPro"/>
</dbReference>
<keyword evidence="6 9" id="KW-0460">Magnesium</keyword>
<evidence type="ECO:0000259" key="11">
    <source>
        <dbReference type="Pfam" id="PF02570"/>
    </source>
</evidence>
<comment type="cofactor">
    <cofactor evidence="1 9">
        <name>Mg(2+)</name>
        <dbReference type="ChEBI" id="CHEBI:18420"/>
    </cofactor>
</comment>
<dbReference type="Gene3D" id="3.40.50.300">
    <property type="entry name" value="P-loop containing nucleotide triphosphate hydrolases"/>
    <property type="match status" value="2"/>
</dbReference>
<feature type="active site" description="Nucleophile" evidence="9">
    <location>
        <position position="333"/>
    </location>
</feature>
<dbReference type="GO" id="GO:0005524">
    <property type="term" value="F:ATP binding"/>
    <property type="evidence" value="ECO:0007669"/>
    <property type="project" value="UniProtKB-UniRule"/>
</dbReference>
<keyword evidence="7 9" id="KW-0315">Glutamine amidotransferase</keyword>
<keyword evidence="2 9" id="KW-0169">Cobalamin biosynthesis</keyword>
<comment type="catalytic activity">
    <reaction evidence="9">
        <text>cob(II)yrinate + 2 L-glutamine + 2 ATP + 2 H2O = cob(II)yrinate a,c diamide + 2 L-glutamate + 2 ADP + 2 phosphate + 2 H(+)</text>
        <dbReference type="Rhea" id="RHEA:26289"/>
        <dbReference type="ChEBI" id="CHEBI:15377"/>
        <dbReference type="ChEBI" id="CHEBI:15378"/>
        <dbReference type="ChEBI" id="CHEBI:29985"/>
        <dbReference type="ChEBI" id="CHEBI:30616"/>
        <dbReference type="ChEBI" id="CHEBI:43474"/>
        <dbReference type="ChEBI" id="CHEBI:58359"/>
        <dbReference type="ChEBI" id="CHEBI:58537"/>
        <dbReference type="ChEBI" id="CHEBI:58894"/>
        <dbReference type="ChEBI" id="CHEBI:456216"/>
        <dbReference type="EC" id="6.3.5.11"/>
    </reaction>
</comment>
<dbReference type="CDD" id="cd03130">
    <property type="entry name" value="GATase1_CobB"/>
    <property type="match status" value="1"/>
</dbReference>
<dbReference type="RefSeq" id="WP_330597561.1">
    <property type="nucleotide sequence ID" value="NZ_JACRSY010000001.1"/>
</dbReference>
<organism evidence="13 14">
    <name type="scientific">Zhenhengia yiwuensis</name>
    <dbReference type="NCBI Taxonomy" id="2763666"/>
    <lineage>
        <taxon>Bacteria</taxon>
        <taxon>Bacillati</taxon>
        <taxon>Bacillota</taxon>
        <taxon>Clostridia</taxon>
        <taxon>Lachnospirales</taxon>
        <taxon>Lachnospiraceae</taxon>
        <taxon>Zhenhengia</taxon>
    </lineage>
</organism>
<dbReference type="Gene3D" id="3.40.50.880">
    <property type="match status" value="1"/>
</dbReference>
<comment type="pathway">
    <text evidence="9">Cofactor biosynthesis; adenosylcobalamin biosynthesis; cob(II)yrinate a,c-diamide from sirohydrochlorin (anaerobic route): step 10/10.</text>
</comment>
<dbReference type="NCBIfam" id="TIGR00379">
    <property type="entry name" value="cobB"/>
    <property type="match status" value="1"/>
</dbReference>
<dbReference type="PANTHER" id="PTHR43873">
    <property type="entry name" value="COBYRINATE A,C-DIAMIDE SYNTHASE"/>
    <property type="match status" value="1"/>
</dbReference>
<evidence type="ECO:0000256" key="4">
    <source>
        <dbReference type="ARBA" id="ARBA00022741"/>
    </source>
</evidence>
<dbReference type="HAMAP" id="MF_00027">
    <property type="entry name" value="CobB_CbiA"/>
    <property type="match status" value="1"/>
</dbReference>
<evidence type="ECO:0000256" key="6">
    <source>
        <dbReference type="ARBA" id="ARBA00022842"/>
    </source>
</evidence>
<evidence type="ECO:0000256" key="2">
    <source>
        <dbReference type="ARBA" id="ARBA00022573"/>
    </source>
</evidence>
<dbReference type="EMBL" id="JACRSY010000001">
    <property type="protein sequence ID" value="MBC8577985.1"/>
    <property type="molecule type" value="Genomic_DNA"/>
</dbReference>
<sequence length="667" mass="74610">MKTIPRLMIAAIGSGSGKTTLTCALLRNFYMRGRKVVAFKCGPDYIDPMFHKEVLHTPSYNLDVFMMGKENCTYLLEKHTREADIALIEGVMGFYDGLSDSTQASSYELAYETKTPVVLVVSCKGMGLSIVPLLKGFIEFRKNTIQGVILNDISSMSYVYYKNMIEKHTSLKVYGFMPHMEACSLESRHLGLITAKEVEDLANKIEILGKETRETIDFDGLINLANSSAQLQVEKPRCLREMKVQEEKVKIGIAKDKAFSFYYEDNLELLESLGVELVPFSPMEDKILPEGIQGLILGGGYPEIYSAELAANHEMKSAIYKALQKGMPCMAECGGFMYLQEKIKLLDGTSYEMVGYLKGEAFMTKRLIRFGYMELECERDNILTDKGEKLRVHEFHYSDSTYNGESFISRKPYKQQNWPAIIADEHIFAGYPHIHFYNNPELAKRFIEKCSQYAIIPDKMHVLPNEIEKESFRMIEEILGETVLDPIEAPIIKRAIHTSADFDYAKNMKFSQDAVTLALAAIKNGACIVTDTQMAKAGINKTTLKKFGMEVFCFVADEDVAAEAKEKGITRSAIAVKKAISLNKPIIFAIGNAPTALIAIADYIEQGILKPELVIGVPVGFVNVVESKELIMQKNVPYIVARGRKGGSNVAAAICNALLYMADNRKL</sequence>
<evidence type="ECO:0000256" key="5">
    <source>
        <dbReference type="ARBA" id="ARBA00022840"/>
    </source>
</evidence>
<keyword evidence="3 9" id="KW-0436">Ligase</keyword>
<evidence type="ECO:0000256" key="1">
    <source>
        <dbReference type="ARBA" id="ARBA00001946"/>
    </source>
</evidence>
<dbReference type="AlphaFoldDB" id="A0A926I7V4"/>
<dbReference type="InterPro" id="IPR003722">
    <property type="entry name" value="Cbl_synth_CobH/CbiC"/>
</dbReference>
<dbReference type="GO" id="GO:0042242">
    <property type="term" value="F:cobyrinic acid a,c-diamide synthase activity"/>
    <property type="evidence" value="ECO:0007669"/>
    <property type="project" value="UniProtKB-UniRule"/>
</dbReference>
<comment type="similarity">
    <text evidence="9">Belongs to the CobB/CbiA family.</text>
</comment>
<evidence type="ECO:0000259" key="10">
    <source>
        <dbReference type="Pfam" id="PF01656"/>
    </source>
</evidence>
<dbReference type="GO" id="GO:0009236">
    <property type="term" value="P:cobalamin biosynthetic process"/>
    <property type="evidence" value="ECO:0007669"/>
    <property type="project" value="UniProtKB-UniRule"/>
</dbReference>
<comment type="miscellaneous">
    <text evidence="9">The a and c carboxylates of cobyrinate are activated for nucleophilic attack via formation of a phosphorylated intermediate by ATP. CbiA catalyzes first the amidation of the c-carboxylate, and then that of the a-carboxylate.</text>
</comment>
<comment type="function">
    <text evidence="9">Catalyzes the ATP-dependent amidation of the two carboxylate groups at positions a and c of cobyrinate, using either L-glutamine or ammonia as the nitrogen source.</text>
</comment>
<feature type="site" description="Increases nucleophilicity of active site Cys" evidence="9">
    <location>
        <position position="433"/>
    </location>
</feature>
<feature type="domain" description="Cobalamin biosynthesis precorrin-8X methylmutase CobH/CbiC" evidence="11">
    <location>
        <begin position="466"/>
        <end position="661"/>
    </location>
</feature>
<dbReference type="InterPro" id="IPR029062">
    <property type="entry name" value="Class_I_gatase-like"/>
</dbReference>
<evidence type="ECO:0000256" key="3">
    <source>
        <dbReference type="ARBA" id="ARBA00022598"/>
    </source>
</evidence>
<evidence type="ECO:0000313" key="13">
    <source>
        <dbReference type="EMBL" id="MBC8577985.1"/>
    </source>
</evidence>